<name>A0A392S0K6_9FABA</name>
<keyword evidence="3" id="KW-1185">Reference proteome</keyword>
<sequence length="90" mass="10294">MAVIGKGNLKLRIEGYVQVLTNVYYLPGLKNNLLSIGQLQQRNLTVIFKNDTCKVYHEEKGLIMFTHMSMNHMYVIKAPVVIPQCFKASH</sequence>
<evidence type="ECO:0000313" key="3">
    <source>
        <dbReference type="Proteomes" id="UP000265520"/>
    </source>
</evidence>
<feature type="domain" description="Retrovirus-related Pol polyprotein from transposon TNT 1-94-like beta-barrel" evidence="1">
    <location>
        <begin position="2"/>
        <end position="43"/>
    </location>
</feature>
<accession>A0A392S0K6</accession>
<feature type="non-terminal residue" evidence="2">
    <location>
        <position position="90"/>
    </location>
</feature>
<evidence type="ECO:0000259" key="1">
    <source>
        <dbReference type="Pfam" id="PF22936"/>
    </source>
</evidence>
<dbReference type="EMBL" id="LXQA010293475">
    <property type="protein sequence ID" value="MCI41540.1"/>
    <property type="molecule type" value="Genomic_DNA"/>
</dbReference>
<protein>
    <submittedName>
        <fullName evidence="2">Putative copia-type polyprotein</fullName>
    </submittedName>
</protein>
<organism evidence="2 3">
    <name type="scientific">Trifolium medium</name>
    <dbReference type="NCBI Taxonomy" id="97028"/>
    <lineage>
        <taxon>Eukaryota</taxon>
        <taxon>Viridiplantae</taxon>
        <taxon>Streptophyta</taxon>
        <taxon>Embryophyta</taxon>
        <taxon>Tracheophyta</taxon>
        <taxon>Spermatophyta</taxon>
        <taxon>Magnoliopsida</taxon>
        <taxon>eudicotyledons</taxon>
        <taxon>Gunneridae</taxon>
        <taxon>Pentapetalae</taxon>
        <taxon>rosids</taxon>
        <taxon>fabids</taxon>
        <taxon>Fabales</taxon>
        <taxon>Fabaceae</taxon>
        <taxon>Papilionoideae</taxon>
        <taxon>50 kb inversion clade</taxon>
        <taxon>NPAAA clade</taxon>
        <taxon>Hologalegina</taxon>
        <taxon>IRL clade</taxon>
        <taxon>Trifolieae</taxon>
        <taxon>Trifolium</taxon>
    </lineage>
</organism>
<proteinExistence type="predicted"/>
<dbReference type="AlphaFoldDB" id="A0A392S0K6"/>
<reference evidence="2 3" key="1">
    <citation type="journal article" date="2018" name="Front. Plant Sci.">
        <title>Red Clover (Trifolium pratense) and Zigzag Clover (T. medium) - A Picture of Genomic Similarities and Differences.</title>
        <authorList>
            <person name="Dluhosova J."/>
            <person name="Istvanek J."/>
            <person name="Nedelnik J."/>
            <person name="Repkova J."/>
        </authorList>
    </citation>
    <scope>NUCLEOTIDE SEQUENCE [LARGE SCALE GENOMIC DNA]</scope>
    <source>
        <strain evidence="3">cv. 10/8</strain>
        <tissue evidence="2">Leaf</tissue>
    </source>
</reference>
<dbReference type="InterPro" id="IPR054722">
    <property type="entry name" value="PolX-like_BBD"/>
</dbReference>
<comment type="caution">
    <text evidence="2">The sequence shown here is derived from an EMBL/GenBank/DDBJ whole genome shotgun (WGS) entry which is preliminary data.</text>
</comment>
<evidence type="ECO:0000313" key="2">
    <source>
        <dbReference type="EMBL" id="MCI41540.1"/>
    </source>
</evidence>
<dbReference type="Pfam" id="PF22936">
    <property type="entry name" value="Pol_BBD"/>
    <property type="match status" value="1"/>
</dbReference>
<dbReference type="Proteomes" id="UP000265520">
    <property type="component" value="Unassembled WGS sequence"/>
</dbReference>